<evidence type="ECO:0000259" key="1">
    <source>
        <dbReference type="Pfam" id="PF06230"/>
    </source>
</evidence>
<dbReference type="InterPro" id="IPR053174">
    <property type="entry name" value="LpxI"/>
</dbReference>
<dbReference type="Gene3D" id="3.40.140.80">
    <property type="match status" value="1"/>
</dbReference>
<dbReference type="InterPro" id="IPR043167">
    <property type="entry name" value="LpxI_C_sf"/>
</dbReference>
<proteinExistence type="predicted"/>
<dbReference type="Pfam" id="PF17930">
    <property type="entry name" value="LpxI_N"/>
    <property type="match status" value="1"/>
</dbReference>
<dbReference type="PANTHER" id="PTHR39962">
    <property type="entry name" value="BLL4848 PROTEIN"/>
    <property type="match status" value="1"/>
</dbReference>
<organism evidence="3 4">
    <name type="scientific">Kiloniella laminariae</name>
    <dbReference type="NCBI Taxonomy" id="454162"/>
    <lineage>
        <taxon>Bacteria</taxon>
        <taxon>Pseudomonadati</taxon>
        <taxon>Pseudomonadota</taxon>
        <taxon>Alphaproteobacteria</taxon>
        <taxon>Rhodospirillales</taxon>
        <taxon>Kiloniellaceae</taxon>
        <taxon>Kiloniella</taxon>
    </lineage>
</organism>
<dbReference type="EMBL" id="JAPWGY010000005">
    <property type="protein sequence ID" value="MCZ4282035.1"/>
    <property type="molecule type" value="Genomic_DNA"/>
</dbReference>
<dbReference type="PANTHER" id="PTHR39962:SF1">
    <property type="entry name" value="LPXI FAMILY PROTEIN"/>
    <property type="match status" value="1"/>
</dbReference>
<evidence type="ECO:0000259" key="2">
    <source>
        <dbReference type="Pfam" id="PF17930"/>
    </source>
</evidence>
<dbReference type="InterPro" id="IPR010415">
    <property type="entry name" value="LpxI_C"/>
</dbReference>
<reference evidence="3" key="1">
    <citation type="submission" date="2022-12" db="EMBL/GenBank/DDBJ databases">
        <title>Bacterial isolates from different developmental stages of Nematostella vectensis.</title>
        <authorList>
            <person name="Fraune S."/>
        </authorList>
    </citation>
    <scope>NUCLEOTIDE SEQUENCE</scope>
    <source>
        <strain evidence="3">G21630-S1</strain>
    </source>
</reference>
<dbReference type="RefSeq" id="WP_269424186.1">
    <property type="nucleotide sequence ID" value="NZ_JAPWGY010000005.1"/>
</dbReference>
<protein>
    <submittedName>
        <fullName evidence="3">UDP-2,3-diacylglucosamine diphosphatase LpxI</fullName>
        <ecNumber evidence="3">3.6.1.54</ecNumber>
    </submittedName>
</protein>
<dbReference type="Pfam" id="PF06230">
    <property type="entry name" value="LpxI_C"/>
    <property type="match status" value="1"/>
</dbReference>
<name>A0ABT4LLP5_9PROT</name>
<feature type="domain" description="LpxI N-terminal" evidence="2">
    <location>
        <begin position="4"/>
        <end position="133"/>
    </location>
</feature>
<gene>
    <name evidence="3" type="primary">lpxI</name>
    <name evidence="3" type="ORF">O4H49_14700</name>
</gene>
<dbReference type="EC" id="3.6.1.54" evidence="3"/>
<dbReference type="InterPro" id="IPR041255">
    <property type="entry name" value="LpxI_N"/>
</dbReference>
<dbReference type="Proteomes" id="UP001069802">
    <property type="component" value="Unassembled WGS sequence"/>
</dbReference>
<keyword evidence="4" id="KW-1185">Reference proteome</keyword>
<dbReference type="GO" id="GO:0016787">
    <property type="term" value="F:hydrolase activity"/>
    <property type="evidence" value="ECO:0007669"/>
    <property type="project" value="UniProtKB-KW"/>
</dbReference>
<feature type="domain" description="LpxI C-terminal" evidence="1">
    <location>
        <begin position="136"/>
        <end position="266"/>
    </location>
</feature>
<sequence>MAAKLGILAGGGALPRRLIKLCHETGREVFLVAFMGQTDPETTVGVDHLWTRLGAAGQIIKRLQAEQVRELVMVGPIKRPSMAELRPDWRAVQFFAKIGAKSLGDDSLLRSVITALEEEGFLFRGVDDLLQDLIAPEGIYGSSVPDVQAYSDIRRGVEVAKAMGKADVGQSVVVQQGLVLGVEAIEGTDALLTRCGLLRREGAGGVLVKLKKPEQERRADLPTIGIETLRRAAESGLRGVAIEAGGALVVDREALCREADQLGLFVLGISPSDYE</sequence>
<keyword evidence="3" id="KW-0378">Hydrolase</keyword>
<dbReference type="Gene3D" id="3.40.50.20">
    <property type="match status" value="1"/>
</dbReference>
<comment type="caution">
    <text evidence="3">The sequence shown here is derived from an EMBL/GenBank/DDBJ whole genome shotgun (WGS) entry which is preliminary data.</text>
</comment>
<accession>A0ABT4LLP5</accession>
<evidence type="ECO:0000313" key="4">
    <source>
        <dbReference type="Proteomes" id="UP001069802"/>
    </source>
</evidence>
<evidence type="ECO:0000313" key="3">
    <source>
        <dbReference type="EMBL" id="MCZ4282035.1"/>
    </source>
</evidence>